<accession>A0ABZ0UUZ3</accession>
<sequence>MVMKLKFKTILFFYCIFSFIVVGVAQAEKLKEEDKLNQMPGNTNEASLLIDKIAGVYKRSFKNGNIDGTTYLSEDILEIVKVAENIIYFKFRLEFFNGHSCFLFGTAYYTSDKTFLFKGNAEERDCNLKIIATAEDIKFIDGAYGGNACRDYCCGARGGLDGVSFKRSIRNLLNT</sequence>
<name>A0ABZ0UUZ3_9RICK</name>
<proteinExistence type="predicted"/>
<protein>
    <submittedName>
        <fullName evidence="1">Uncharacterized protein</fullName>
    </submittedName>
</protein>
<evidence type="ECO:0000313" key="2">
    <source>
        <dbReference type="Proteomes" id="UP001326613"/>
    </source>
</evidence>
<gene>
    <name evidence="1" type="ORF">Trichorick_00614</name>
</gene>
<reference evidence="1 2" key="1">
    <citation type="submission" date="2022-10" db="EMBL/GenBank/DDBJ databases">
        <title>Host association and intracellularity evolved multiple times independently in the Rickettsiales.</title>
        <authorList>
            <person name="Castelli M."/>
            <person name="Nardi T."/>
            <person name="Gammuto L."/>
            <person name="Bellinzona G."/>
            <person name="Sabaneyeva E."/>
            <person name="Potekhin A."/>
            <person name="Serra V."/>
            <person name="Petroni G."/>
            <person name="Sassera D."/>
        </authorList>
    </citation>
    <scope>NUCLEOTIDE SEQUENCE [LARGE SCALE GENOMIC DNA]</scope>
    <source>
        <strain evidence="1 2">Kr 154-4</strain>
    </source>
</reference>
<evidence type="ECO:0000313" key="1">
    <source>
        <dbReference type="EMBL" id="WPY00729.1"/>
    </source>
</evidence>
<dbReference type="EMBL" id="CP112932">
    <property type="protein sequence ID" value="WPY00729.1"/>
    <property type="molecule type" value="Genomic_DNA"/>
</dbReference>
<keyword evidence="2" id="KW-1185">Reference proteome</keyword>
<dbReference type="Proteomes" id="UP001326613">
    <property type="component" value="Chromosome"/>
</dbReference>
<organism evidence="1 2">
    <name type="scientific">Candidatus Trichorickettsia mobilis</name>
    <dbReference type="NCBI Taxonomy" id="1346319"/>
    <lineage>
        <taxon>Bacteria</taxon>
        <taxon>Pseudomonadati</taxon>
        <taxon>Pseudomonadota</taxon>
        <taxon>Alphaproteobacteria</taxon>
        <taxon>Rickettsiales</taxon>
        <taxon>Rickettsiaceae</taxon>
        <taxon>Rickettsieae</taxon>
        <taxon>Candidatus Trichorickettsia</taxon>
    </lineage>
</organism>